<sequence length="526" mass="60083">MSTMELTLNPTRAIYNFFGSVMKSPEILKAPEIILGDRDFVQSFHKIVYAALNNIIFSNRDNISDISPIDVDNYLAKYPNYYRVWEENNGVEYLNNAKQVSNTQIATKDYETIKKFSLLRNYVENGIDVSDIYEYDSNDLGALTESNKVLENTSINEIIEHFTQKAIEIRNEWNVDDGKVKDFKAGDDLDGLLDRLVENPDLGFPFQNLMYNTLFRGMRKEKFMLRSGATGTGKTRQAIRDMVSIACDKIWVTGLGWKSLGPSFPALFISTEIEQEELQTIMLAYLTGIPDSDIKNGNYDTATRKRLEEAIEILKKAPLFMTYIEDFSISDIEMKIEEYIVKENVQYVAFDYVQMTPKLSKTMNDNFGTTLREDQILVHFSSALKGIAGRYGIFLESSTQLNRGSKEIENRDASSLRGGLATADKVDYGILTFKVSQKEKDGLKHILQQGFGGDIQKTPDFSHWVYKNRAGLDHVVIWTKMNLGTMREEVLFVTDYDFNLIEINGTEIEFESVDTMPEEIENVPVF</sequence>
<dbReference type="GO" id="GO:0005524">
    <property type="term" value="F:ATP binding"/>
    <property type="evidence" value="ECO:0007669"/>
    <property type="project" value="InterPro"/>
</dbReference>
<dbReference type="PANTHER" id="PTHR30153:SF2">
    <property type="entry name" value="REPLICATIVE DNA HELICASE"/>
    <property type="match status" value="1"/>
</dbReference>
<dbReference type="PANTHER" id="PTHR30153">
    <property type="entry name" value="REPLICATIVE DNA HELICASE DNAB"/>
    <property type="match status" value="1"/>
</dbReference>
<dbReference type="InterPro" id="IPR007694">
    <property type="entry name" value="DNA_helicase_DnaB-like_C"/>
</dbReference>
<evidence type="ECO:0000313" key="3">
    <source>
        <dbReference type="Proteomes" id="UP000501773"/>
    </source>
</evidence>
<name>A0A6G9LLE7_9CAUD</name>
<gene>
    <name evidence="2" type="ORF">nattely_40</name>
</gene>
<dbReference type="SUPFAM" id="SSF52540">
    <property type="entry name" value="P-loop containing nucleoside triphosphate hydrolases"/>
    <property type="match status" value="1"/>
</dbReference>
<evidence type="ECO:0000313" key="2">
    <source>
        <dbReference type="EMBL" id="QIQ66207.1"/>
    </source>
</evidence>
<feature type="domain" description="SF4 helicase" evidence="1">
    <location>
        <begin position="212"/>
        <end position="418"/>
    </location>
</feature>
<dbReference type="Pfam" id="PF03796">
    <property type="entry name" value="DnaB_C"/>
    <property type="match status" value="1"/>
</dbReference>
<dbReference type="SUPFAM" id="SSF48024">
    <property type="entry name" value="N-terminal domain of DnaB helicase"/>
    <property type="match status" value="1"/>
</dbReference>
<dbReference type="Gene3D" id="3.40.50.300">
    <property type="entry name" value="P-loop containing nucleotide triphosphate hydrolases"/>
    <property type="match status" value="1"/>
</dbReference>
<organism evidence="2 3">
    <name type="scientific">Enterococcus phage nattely</name>
    <dbReference type="NCBI Taxonomy" id="2719593"/>
    <lineage>
        <taxon>Viruses</taxon>
        <taxon>Duplodnaviria</taxon>
        <taxon>Heunggongvirae</taxon>
        <taxon>Uroviricota</taxon>
        <taxon>Caudoviricetes</taxon>
        <taxon>Andrewesvirinae</taxon>
        <taxon>Vipetofemvirus</taxon>
        <taxon>Vipetofemvirus nattely</taxon>
    </lineage>
</organism>
<dbReference type="InterPro" id="IPR027417">
    <property type="entry name" value="P-loop_NTPase"/>
</dbReference>
<dbReference type="Gene3D" id="1.10.860.10">
    <property type="entry name" value="DNAb Helicase, Chain A"/>
    <property type="match status" value="1"/>
</dbReference>
<keyword evidence="3" id="KW-1185">Reference proteome</keyword>
<protein>
    <recommendedName>
        <fullName evidence="1">SF4 helicase domain-containing protein</fullName>
    </recommendedName>
</protein>
<dbReference type="InterPro" id="IPR016136">
    <property type="entry name" value="DNA_helicase_N/primase_C"/>
</dbReference>
<evidence type="ECO:0000259" key="1">
    <source>
        <dbReference type="Pfam" id="PF03796"/>
    </source>
</evidence>
<dbReference type="Proteomes" id="UP000501773">
    <property type="component" value="Segment"/>
</dbReference>
<dbReference type="EMBL" id="MT119360">
    <property type="protein sequence ID" value="QIQ66207.1"/>
    <property type="molecule type" value="Genomic_DNA"/>
</dbReference>
<dbReference type="GO" id="GO:0003678">
    <property type="term" value="F:DNA helicase activity"/>
    <property type="evidence" value="ECO:0007669"/>
    <property type="project" value="InterPro"/>
</dbReference>
<dbReference type="GO" id="GO:0006260">
    <property type="term" value="P:DNA replication"/>
    <property type="evidence" value="ECO:0007669"/>
    <property type="project" value="InterPro"/>
</dbReference>
<accession>A0A6G9LLE7</accession>
<proteinExistence type="predicted"/>
<reference evidence="3" key="1">
    <citation type="submission" date="2020-02" db="EMBL/GenBank/DDBJ databases">
        <authorList>
            <person name="Olsen N.S."/>
            <person name="Forero-Junco L."/>
            <person name="Kot W."/>
            <person name="Hansen L.H."/>
        </authorList>
    </citation>
    <scope>NUCLEOTIDE SEQUENCE [LARGE SCALE GENOMIC DNA]</scope>
</reference>
<dbReference type="InterPro" id="IPR036185">
    <property type="entry name" value="DNA_heli_DnaB-like_N_sf"/>
</dbReference>